<comment type="subunit">
    <text evidence="7">Monomer.</text>
</comment>
<feature type="binding site" evidence="7">
    <location>
        <position position="126"/>
    </location>
    <ligand>
        <name>Zn(2+)</name>
        <dbReference type="ChEBI" id="CHEBI:29105"/>
        <label>1</label>
    </ligand>
</feature>
<dbReference type="GO" id="GO:0004416">
    <property type="term" value="F:hydroxyacylglutathione hydrolase activity"/>
    <property type="evidence" value="ECO:0007669"/>
    <property type="project" value="UniProtKB-UniRule"/>
</dbReference>
<dbReference type="Pfam" id="PF16123">
    <property type="entry name" value="HAGH_C"/>
    <property type="match status" value="1"/>
</dbReference>
<comment type="cofactor">
    <cofactor evidence="7">
        <name>Zn(2+)</name>
        <dbReference type="ChEBI" id="CHEBI:29105"/>
    </cofactor>
    <text evidence="7">Binds 2 Zn(2+) ions per subunit.</text>
</comment>
<dbReference type="PROSITE" id="PS00743">
    <property type="entry name" value="BETA_LACTAMASE_B_1"/>
    <property type="match status" value="1"/>
</dbReference>
<evidence type="ECO:0000256" key="7">
    <source>
        <dbReference type="HAMAP-Rule" id="MF_01374"/>
    </source>
</evidence>
<dbReference type="InterPro" id="IPR001279">
    <property type="entry name" value="Metallo-B-lactamas"/>
</dbReference>
<dbReference type="GO" id="GO:0008800">
    <property type="term" value="F:beta-lactamase activity"/>
    <property type="evidence" value="ECO:0007669"/>
    <property type="project" value="InterPro"/>
</dbReference>
<keyword evidence="10" id="KW-1185">Reference proteome</keyword>
<dbReference type="EC" id="3.1.2.6" evidence="7"/>
<reference evidence="9 10" key="1">
    <citation type="submission" date="2019-06" db="EMBL/GenBank/DDBJ databases">
        <title>Quisquiliibacterium sp. nov., isolated from a maize field.</title>
        <authorList>
            <person name="Lin S.-Y."/>
            <person name="Tsai C.-F."/>
            <person name="Young C.-C."/>
        </authorList>
    </citation>
    <scope>NUCLEOTIDE SEQUENCE [LARGE SCALE GENOMIC DNA]</scope>
    <source>
        <strain evidence="9 10">CC-CFT501</strain>
    </source>
</reference>
<dbReference type="Proteomes" id="UP000321548">
    <property type="component" value="Unassembled WGS sequence"/>
</dbReference>
<dbReference type="OrthoDB" id="9802248at2"/>
<dbReference type="GO" id="GO:0017001">
    <property type="term" value="P:antibiotic catabolic process"/>
    <property type="evidence" value="ECO:0007669"/>
    <property type="project" value="InterPro"/>
</dbReference>
<sequence length="277" mass="30046">MQTPDTWRHAPAPHPLVVPIDAFSDNYLWLVRAPDGETAVVVDPGDAAPVRRALAESGLRLVAILLTHHHADHAGGVAELVEQWSCPVYGPAGEDIPDIDRPLAGGDAFEVASLRARFEVLDVPGHTRGHIAYRCGRLGADPRPLLFCGDTLFAAGCGRIFEGTPQQMLDSLDRLAALADDTLVFCAHEYTVSNLRFAAAAEPESGEVAGRLAEAIRMREHGLRTVPTSIGIERATNPFLRSGEPSLRRAAAVRLGREPASRLEAFAALREWKNVYR</sequence>
<feature type="domain" description="Metallo-beta-lactamase" evidence="8">
    <location>
        <begin position="25"/>
        <end position="188"/>
    </location>
</feature>
<accession>A0A5C8NRS1</accession>
<feature type="binding site" evidence="7">
    <location>
        <position position="70"/>
    </location>
    <ligand>
        <name>Zn(2+)</name>
        <dbReference type="ChEBI" id="CHEBI:29105"/>
        <label>1</label>
    </ligand>
</feature>
<keyword evidence="4 7" id="KW-0479">Metal-binding</keyword>
<name>A0A5C8NRS1_9BURK</name>
<dbReference type="PANTHER" id="PTHR43705">
    <property type="entry name" value="HYDROXYACYLGLUTATHIONE HYDROLASE"/>
    <property type="match status" value="1"/>
</dbReference>
<dbReference type="HAMAP" id="MF_01374">
    <property type="entry name" value="Glyoxalase_2"/>
    <property type="match status" value="1"/>
</dbReference>
<dbReference type="SMART" id="SM00849">
    <property type="entry name" value="Lactamase_B"/>
    <property type="match status" value="1"/>
</dbReference>
<dbReference type="Gene3D" id="3.60.15.10">
    <property type="entry name" value="Ribonuclease Z/Hydroxyacylglutathione hydrolase-like"/>
    <property type="match status" value="1"/>
</dbReference>
<dbReference type="NCBIfam" id="TIGR03413">
    <property type="entry name" value="GSH_gloB"/>
    <property type="match status" value="1"/>
</dbReference>
<keyword evidence="5 7" id="KW-0378">Hydrolase</keyword>
<evidence type="ECO:0000256" key="1">
    <source>
        <dbReference type="ARBA" id="ARBA00001623"/>
    </source>
</evidence>
<dbReference type="InterPro" id="IPR017782">
    <property type="entry name" value="Hydroxyacylglutathione_Hdrlase"/>
</dbReference>
<dbReference type="RefSeq" id="WP_147705521.1">
    <property type="nucleotide sequence ID" value="NZ_VDUY01000007.1"/>
</dbReference>
<evidence type="ECO:0000256" key="5">
    <source>
        <dbReference type="ARBA" id="ARBA00022801"/>
    </source>
</evidence>
<protein>
    <recommendedName>
        <fullName evidence="7">Hydroxyacylglutathione hydrolase</fullName>
        <ecNumber evidence="7">3.1.2.6</ecNumber>
    </recommendedName>
    <alternativeName>
        <fullName evidence="7">Glyoxalase II</fullName>
        <shortName evidence="7">Glx II</shortName>
    </alternativeName>
</protein>
<dbReference type="InterPro" id="IPR035680">
    <property type="entry name" value="Clx_II_MBL"/>
</dbReference>
<dbReference type="CDD" id="cd07723">
    <property type="entry name" value="hydroxyacylglutathione_hydrolase_MBL-fold"/>
    <property type="match status" value="1"/>
</dbReference>
<comment type="catalytic activity">
    <reaction evidence="1 7">
        <text>an S-(2-hydroxyacyl)glutathione + H2O = a 2-hydroxy carboxylate + glutathione + H(+)</text>
        <dbReference type="Rhea" id="RHEA:21864"/>
        <dbReference type="ChEBI" id="CHEBI:15377"/>
        <dbReference type="ChEBI" id="CHEBI:15378"/>
        <dbReference type="ChEBI" id="CHEBI:57925"/>
        <dbReference type="ChEBI" id="CHEBI:58896"/>
        <dbReference type="ChEBI" id="CHEBI:71261"/>
        <dbReference type="EC" id="3.1.2.6"/>
    </reaction>
</comment>
<comment type="similarity">
    <text evidence="3 7">Belongs to the metallo-beta-lactamase superfamily. Glyoxalase II family.</text>
</comment>
<dbReference type="PIRSF" id="PIRSF005457">
    <property type="entry name" value="Glx"/>
    <property type="match status" value="1"/>
</dbReference>
<keyword evidence="6 7" id="KW-0862">Zinc</keyword>
<dbReference type="PANTHER" id="PTHR43705:SF1">
    <property type="entry name" value="HYDROXYACYLGLUTATHIONE HYDROLASE GLOB"/>
    <property type="match status" value="1"/>
</dbReference>
<dbReference type="InterPro" id="IPR001018">
    <property type="entry name" value="Beta-lactamase_class-B_CS"/>
</dbReference>
<evidence type="ECO:0000256" key="4">
    <source>
        <dbReference type="ARBA" id="ARBA00022723"/>
    </source>
</evidence>
<feature type="binding site" evidence="7">
    <location>
        <position position="150"/>
    </location>
    <ligand>
        <name>Zn(2+)</name>
        <dbReference type="ChEBI" id="CHEBI:29105"/>
        <label>1</label>
    </ligand>
</feature>
<dbReference type="InterPro" id="IPR036866">
    <property type="entry name" value="RibonucZ/Hydroxyglut_hydro"/>
</dbReference>
<comment type="caution">
    <text evidence="9">The sequence shown here is derived from an EMBL/GenBank/DDBJ whole genome shotgun (WGS) entry which is preliminary data.</text>
</comment>
<feature type="binding site" evidence="7">
    <location>
        <position position="150"/>
    </location>
    <ligand>
        <name>Zn(2+)</name>
        <dbReference type="ChEBI" id="CHEBI:29105"/>
        <label>2</label>
    </ligand>
</feature>
<dbReference type="AlphaFoldDB" id="A0A5C8NRS1"/>
<dbReference type="InterPro" id="IPR032282">
    <property type="entry name" value="HAGH_C"/>
</dbReference>
<comment type="function">
    <text evidence="7">Thiolesterase that catalyzes the hydrolysis of S-D-lactoyl-glutathione to form glutathione and D-lactic acid.</text>
</comment>
<evidence type="ECO:0000256" key="6">
    <source>
        <dbReference type="ARBA" id="ARBA00022833"/>
    </source>
</evidence>
<evidence type="ECO:0000313" key="10">
    <source>
        <dbReference type="Proteomes" id="UP000321548"/>
    </source>
</evidence>
<evidence type="ECO:0000256" key="2">
    <source>
        <dbReference type="ARBA" id="ARBA00004963"/>
    </source>
</evidence>
<organism evidence="9 10">
    <name type="scientific">Zeimonas arvi</name>
    <dbReference type="NCBI Taxonomy" id="2498847"/>
    <lineage>
        <taxon>Bacteria</taxon>
        <taxon>Pseudomonadati</taxon>
        <taxon>Pseudomonadota</taxon>
        <taxon>Betaproteobacteria</taxon>
        <taxon>Burkholderiales</taxon>
        <taxon>Burkholderiaceae</taxon>
        <taxon>Zeimonas</taxon>
    </lineage>
</organism>
<dbReference type="GO" id="GO:0008270">
    <property type="term" value="F:zinc ion binding"/>
    <property type="evidence" value="ECO:0007669"/>
    <property type="project" value="InterPro"/>
</dbReference>
<dbReference type="SUPFAM" id="SSF56281">
    <property type="entry name" value="Metallo-hydrolase/oxidoreductase"/>
    <property type="match status" value="1"/>
</dbReference>
<feature type="binding site" evidence="7">
    <location>
        <position position="72"/>
    </location>
    <ligand>
        <name>Zn(2+)</name>
        <dbReference type="ChEBI" id="CHEBI:29105"/>
        <label>2</label>
    </ligand>
</feature>
<evidence type="ECO:0000256" key="3">
    <source>
        <dbReference type="ARBA" id="ARBA00006759"/>
    </source>
</evidence>
<gene>
    <name evidence="7 9" type="primary">gloB</name>
    <name evidence="9" type="ORF">FHP08_16145</name>
</gene>
<feature type="binding site" evidence="7">
    <location>
        <position position="73"/>
    </location>
    <ligand>
        <name>Zn(2+)</name>
        <dbReference type="ChEBI" id="CHEBI:29105"/>
        <label>2</label>
    </ligand>
</feature>
<feature type="binding site" evidence="7">
    <location>
        <position position="188"/>
    </location>
    <ligand>
        <name>Zn(2+)</name>
        <dbReference type="ChEBI" id="CHEBI:29105"/>
        <label>2</label>
    </ligand>
</feature>
<feature type="binding site" evidence="7">
    <location>
        <position position="68"/>
    </location>
    <ligand>
        <name>Zn(2+)</name>
        <dbReference type="ChEBI" id="CHEBI:29105"/>
        <label>1</label>
    </ligand>
</feature>
<evidence type="ECO:0000313" key="9">
    <source>
        <dbReference type="EMBL" id="TXL63827.1"/>
    </source>
</evidence>
<dbReference type="EMBL" id="VDUY01000007">
    <property type="protein sequence ID" value="TXL63827.1"/>
    <property type="molecule type" value="Genomic_DNA"/>
</dbReference>
<dbReference type="InterPro" id="IPR050110">
    <property type="entry name" value="Glyoxalase_II_hydrolase"/>
</dbReference>
<evidence type="ECO:0000259" key="8">
    <source>
        <dbReference type="SMART" id="SM00849"/>
    </source>
</evidence>
<dbReference type="UniPathway" id="UPA00619">
    <property type="reaction ID" value="UER00676"/>
</dbReference>
<comment type="pathway">
    <text evidence="2 7">Secondary metabolite metabolism; methylglyoxal degradation; (R)-lactate from methylglyoxal: step 2/2.</text>
</comment>
<proteinExistence type="inferred from homology"/>
<dbReference type="Pfam" id="PF00753">
    <property type="entry name" value="Lactamase_B"/>
    <property type="match status" value="1"/>
</dbReference>
<dbReference type="GO" id="GO:0019243">
    <property type="term" value="P:methylglyoxal catabolic process to D-lactate via S-lactoyl-glutathione"/>
    <property type="evidence" value="ECO:0007669"/>
    <property type="project" value="UniProtKB-UniRule"/>
</dbReference>